<evidence type="ECO:0008006" key="5">
    <source>
        <dbReference type="Google" id="ProtNLM"/>
    </source>
</evidence>
<protein>
    <recommendedName>
        <fullName evidence="5">Caib baif family enzyme</fullName>
    </recommendedName>
</protein>
<comment type="caution">
    <text evidence="3">The sequence shown here is derived from an EMBL/GenBank/DDBJ whole genome shotgun (WGS) entry which is preliminary data.</text>
</comment>
<reference evidence="3 4" key="1">
    <citation type="submission" date="2023-08" db="EMBL/GenBank/DDBJ databases">
        <title>Black Yeasts Isolated from many extreme environments.</title>
        <authorList>
            <person name="Coleine C."/>
            <person name="Stajich J.E."/>
            <person name="Selbmann L."/>
        </authorList>
    </citation>
    <scope>NUCLEOTIDE SEQUENCE [LARGE SCALE GENOMIC DNA]</scope>
    <source>
        <strain evidence="3 4">CCFEE 6328</strain>
    </source>
</reference>
<dbReference type="InterPro" id="IPR010839">
    <property type="entry name" value="AtuA_N"/>
</dbReference>
<feature type="domain" description="DUF4387" evidence="2">
    <location>
        <begin position="500"/>
        <end position="595"/>
    </location>
</feature>
<dbReference type="Proteomes" id="UP001345691">
    <property type="component" value="Unassembled WGS sequence"/>
</dbReference>
<evidence type="ECO:0000259" key="1">
    <source>
        <dbReference type="Pfam" id="PF07287"/>
    </source>
</evidence>
<organism evidence="3 4">
    <name type="scientific">Exophiala sideris</name>
    <dbReference type="NCBI Taxonomy" id="1016849"/>
    <lineage>
        <taxon>Eukaryota</taxon>
        <taxon>Fungi</taxon>
        <taxon>Dikarya</taxon>
        <taxon>Ascomycota</taxon>
        <taxon>Pezizomycotina</taxon>
        <taxon>Eurotiomycetes</taxon>
        <taxon>Chaetothyriomycetidae</taxon>
        <taxon>Chaetothyriales</taxon>
        <taxon>Herpotrichiellaceae</taxon>
        <taxon>Exophiala</taxon>
    </lineage>
</organism>
<sequence>MGSIDYSEFSILTPCAILGYGFRSDHFWLGVDKYKPAAIVVDAGSTDGGPYKLGMNKMTCGRESYIRDLTHMLQACFYRRIKVLISSAGGDGSNKHVEEMLDIIKEIANTHKFSFKVATITTDISREDIKARIVKGQVHPCGPVAELTEKDVDKAVDIVGQMGAEPFIAALQTDPDIILSGRSYDPSPFAGFCLSRGVDPGVAWYIGKIMECGAFCAVPKGRTMVATVRQSSFDLTPVSPFEQCTPVSVAAHTLYEKTRPDRLPGPGGVLHLDSAEYETLADGRTVRVSGARFVPTPIYQIKLEGVEKLGHRTIFIGGIRDPILIAQIDDFLERARAYTRKMFPELDKDEHCQLRFQVYGKNAVMGPLEPTTTAAHEIGVLGEVVAPTKEKSHAIANNVRASILHMPYEGQMATAGNFASPLSPHEQDAGEVFRWNIYHLIDLQPGEELSMFPINSVDIECSEPAVSEPTHFSAEELEEFTTGQPKPLVTKVVPQEEALMMDIAKIVRSKNSGPFEMTFDIMFDDLATYQRVKSANVLTNAVIGRLYNVQEQDILTNMFFDPARAWKCAIKRPWEQGSIGERDTLGTQQHAPLFDTPIVYDIEIVDALVAIIDPQAWKM</sequence>
<accession>A0ABR0JI79</accession>
<keyword evidence="4" id="KW-1185">Reference proteome</keyword>
<dbReference type="InterPro" id="IPR025496">
    <property type="entry name" value="DUF4387"/>
</dbReference>
<proteinExistence type="predicted"/>
<evidence type="ECO:0000313" key="4">
    <source>
        <dbReference type="Proteomes" id="UP001345691"/>
    </source>
</evidence>
<feature type="domain" description="Acyclic terpene utilisation N-terminal" evidence="1">
    <location>
        <begin position="65"/>
        <end position="412"/>
    </location>
</feature>
<dbReference type="Pfam" id="PF14330">
    <property type="entry name" value="DUF4387"/>
    <property type="match status" value="1"/>
</dbReference>
<evidence type="ECO:0000313" key="3">
    <source>
        <dbReference type="EMBL" id="KAK5064129.1"/>
    </source>
</evidence>
<name>A0ABR0JI79_9EURO</name>
<dbReference type="EMBL" id="JAVRRF010000006">
    <property type="protein sequence ID" value="KAK5064129.1"/>
    <property type="molecule type" value="Genomic_DNA"/>
</dbReference>
<gene>
    <name evidence="3" type="ORF">LTR69_003898</name>
</gene>
<dbReference type="Pfam" id="PF07287">
    <property type="entry name" value="AtuA"/>
    <property type="match status" value="1"/>
</dbReference>
<evidence type="ECO:0000259" key="2">
    <source>
        <dbReference type="Pfam" id="PF14330"/>
    </source>
</evidence>